<gene>
    <name evidence="2" type="ORF">AVEN_249045_1</name>
</gene>
<feature type="compositionally biased region" description="Basic and acidic residues" evidence="1">
    <location>
        <begin position="231"/>
        <end position="246"/>
    </location>
</feature>
<evidence type="ECO:0000256" key="1">
    <source>
        <dbReference type="SAM" id="MobiDB-lite"/>
    </source>
</evidence>
<dbReference type="EMBL" id="BGPR01030572">
    <property type="protein sequence ID" value="GBO03178.1"/>
    <property type="molecule type" value="Genomic_DNA"/>
</dbReference>
<sequence length="246" mass="27399">MVAHQPLSFDLTSKYSLKSSNHLQVDNQTGASQSTSTFSPTGLESTRMDREQTEHPQSTYLSHPLVRVYKDGQTDWKHHNLRHLLTHWVLESTRMDGNRLKHPQSSTFSPLGLECTGWMGTDEASHNLPSRPLHPIGLESHRDGREQTEASHNLVTSSPHWFRGLQDGREQTEHPQSTSSSPTQGWVPLKLKNTIFCHGLKTEQLFSTFSGKRSPGAGVARSVREVPGSPEVERGAAEGASHRAEI</sequence>
<feature type="compositionally biased region" description="Polar residues" evidence="1">
    <location>
        <begin position="25"/>
        <end position="44"/>
    </location>
</feature>
<feature type="region of interest" description="Disordered" evidence="1">
    <location>
        <begin position="125"/>
        <end position="161"/>
    </location>
</feature>
<comment type="caution">
    <text evidence="2">The sequence shown here is derived from an EMBL/GenBank/DDBJ whole genome shotgun (WGS) entry which is preliminary data.</text>
</comment>
<accession>A0A4Y2TRL8</accession>
<evidence type="ECO:0000313" key="2">
    <source>
        <dbReference type="EMBL" id="GBO03178.1"/>
    </source>
</evidence>
<organism evidence="2 3">
    <name type="scientific">Araneus ventricosus</name>
    <name type="common">Orbweaver spider</name>
    <name type="synonym">Epeira ventricosa</name>
    <dbReference type="NCBI Taxonomy" id="182803"/>
    <lineage>
        <taxon>Eukaryota</taxon>
        <taxon>Metazoa</taxon>
        <taxon>Ecdysozoa</taxon>
        <taxon>Arthropoda</taxon>
        <taxon>Chelicerata</taxon>
        <taxon>Arachnida</taxon>
        <taxon>Araneae</taxon>
        <taxon>Araneomorphae</taxon>
        <taxon>Entelegynae</taxon>
        <taxon>Araneoidea</taxon>
        <taxon>Araneidae</taxon>
        <taxon>Araneus</taxon>
    </lineage>
</organism>
<protein>
    <submittedName>
        <fullName evidence="2">Uncharacterized protein</fullName>
    </submittedName>
</protein>
<name>A0A4Y2TRL8_ARAVE</name>
<keyword evidence="3" id="KW-1185">Reference proteome</keyword>
<feature type="compositionally biased region" description="Polar residues" evidence="1">
    <location>
        <begin position="150"/>
        <end position="159"/>
    </location>
</feature>
<evidence type="ECO:0000313" key="3">
    <source>
        <dbReference type="Proteomes" id="UP000499080"/>
    </source>
</evidence>
<feature type="compositionally biased region" description="Basic and acidic residues" evidence="1">
    <location>
        <begin position="139"/>
        <end position="149"/>
    </location>
</feature>
<proteinExistence type="predicted"/>
<feature type="region of interest" description="Disordered" evidence="1">
    <location>
        <begin position="25"/>
        <end position="59"/>
    </location>
</feature>
<dbReference type="AlphaFoldDB" id="A0A4Y2TRL8"/>
<reference evidence="2 3" key="1">
    <citation type="journal article" date="2019" name="Sci. Rep.">
        <title>Orb-weaving spider Araneus ventricosus genome elucidates the spidroin gene catalogue.</title>
        <authorList>
            <person name="Kono N."/>
            <person name="Nakamura H."/>
            <person name="Ohtoshi R."/>
            <person name="Moran D.A.P."/>
            <person name="Shinohara A."/>
            <person name="Yoshida Y."/>
            <person name="Fujiwara M."/>
            <person name="Mori M."/>
            <person name="Tomita M."/>
            <person name="Arakawa K."/>
        </authorList>
    </citation>
    <scope>NUCLEOTIDE SEQUENCE [LARGE SCALE GENOMIC DNA]</scope>
</reference>
<feature type="region of interest" description="Disordered" evidence="1">
    <location>
        <begin position="209"/>
        <end position="246"/>
    </location>
</feature>
<dbReference type="Proteomes" id="UP000499080">
    <property type="component" value="Unassembled WGS sequence"/>
</dbReference>
<feature type="region of interest" description="Disordered" evidence="1">
    <location>
        <begin position="167"/>
        <end position="186"/>
    </location>
</feature>
<feature type="compositionally biased region" description="Polar residues" evidence="1">
    <location>
        <begin position="174"/>
        <end position="184"/>
    </location>
</feature>